<dbReference type="EMBL" id="QSEF01000004">
    <property type="protein sequence ID" value="RGZ50325.1"/>
    <property type="molecule type" value="Genomic_DNA"/>
</dbReference>
<organism evidence="1 4">
    <name type="scientific">Parabacteroides merdae</name>
    <dbReference type="NCBI Taxonomy" id="46503"/>
    <lineage>
        <taxon>Bacteria</taxon>
        <taxon>Pseudomonadati</taxon>
        <taxon>Bacteroidota</taxon>
        <taxon>Bacteroidia</taxon>
        <taxon>Bacteroidales</taxon>
        <taxon>Tannerellaceae</taxon>
        <taxon>Parabacteroides</taxon>
    </lineage>
</organism>
<protein>
    <submittedName>
        <fullName evidence="1">Uncharacterized protein</fullName>
    </submittedName>
</protein>
<sequence length="154" mass="18143">MKEQLIALFGGAKPTVQKFHEFLNGMPLEERGIFFDRTFGLALSGWTGLTVTYRLFLIRLIKKNRQLFVDYVRQKTVLGEFLYGMDELNLFLKVVNLWMQPYKNHKSSYTEISFSLLLTFDMDVSVKYLADKIRYARMDSYDFADLMEKSSEME</sequence>
<evidence type="ECO:0000313" key="2">
    <source>
        <dbReference type="EMBL" id="RHH77610.1"/>
    </source>
</evidence>
<accession>A0A3R5ZP20</accession>
<comment type="caution">
    <text evidence="1">The sequence shown here is derived from an EMBL/GenBank/DDBJ whole genome shotgun (WGS) entry which is preliminary data.</text>
</comment>
<proteinExistence type="predicted"/>
<evidence type="ECO:0000313" key="1">
    <source>
        <dbReference type="EMBL" id="RGZ50325.1"/>
    </source>
</evidence>
<name>A0A3R5ZP20_9BACT</name>
<dbReference type="EMBL" id="QRKC01000003">
    <property type="protein sequence ID" value="RHH77610.1"/>
    <property type="molecule type" value="Genomic_DNA"/>
</dbReference>
<dbReference type="Proteomes" id="UP000283732">
    <property type="component" value="Unassembled WGS sequence"/>
</dbReference>
<reference evidence="3 4" key="1">
    <citation type="submission" date="2018-08" db="EMBL/GenBank/DDBJ databases">
        <title>A genome reference for cultivated species of the human gut microbiota.</title>
        <authorList>
            <person name="Zou Y."/>
            <person name="Xue W."/>
            <person name="Luo G."/>
        </authorList>
    </citation>
    <scope>NUCLEOTIDE SEQUENCE [LARGE SCALE GENOMIC DNA]</scope>
    <source>
        <strain evidence="2 3">AM16-50</strain>
        <strain evidence="1 4">AM50-15</strain>
    </source>
</reference>
<dbReference type="AlphaFoldDB" id="A0A3R5ZP20"/>
<gene>
    <name evidence="2" type="ORF">DW191_08600</name>
    <name evidence="1" type="ORF">DW986_03430</name>
</gene>
<evidence type="ECO:0000313" key="4">
    <source>
        <dbReference type="Proteomes" id="UP000285173"/>
    </source>
</evidence>
<evidence type="ECO:0000313" key="3">
    <source>
        <dbReference type="Proteomes" id="UP000283732"/>
    </source>
</evidence>
<dbReference type="Proteomes" id="UP000285173">
    <property type="component" value="Unassembled WGS sequence"/>
</dbReference>
<dbReference type="RefSeq" id="WP_122202697.1">
    <property type="nucleotide sequence ID" value="NZ_DAWDXW010000004.1"/>
</dbReference>